<dbReference type="AlphaFoldDB" id="A0AAV3P7S4"/>
<organism evidence="3 4">
    <name type="scientific">Lithospermum erythrorhizon</name>
    <name type="common">Purple gromwell</name>
    <name type="synonym">Lithospermum officinale var. erythrorhizon</name>
    <dbReference type="NCBI Taxonomy" id="34254"/>
    <lineage>
        <taxon>Eukaryota</taxon>
        <taxon>Viridiplantae</taxon>
        <taxon>Streptophyta</taxon>
        <taxon>Embryophyta</taxon>
        <taxon>Tracheophyta</taxon>
        <taxon>Spermatophyta</taxon>
        <taxon>Magnoliopsida</taxon>
        <taxon>eudicotyledons</taxon>
        <taxon>Gunneridae</taxon>
        <taxon>Pentapetalae</taxon>
        <taxon>asterids</taxon>
        <taxon>lamiids</taxon>
        <taxon>Boraginales</taxon>
        <taxon>Boraginaceae</taxon>
        <taxon>Boraginoideae</taxon>
        <taxon>Lithospermeae</taxon>
        <taxon>Lithospermum</taxon>
    </lineage>
</organism>
<reference evidence="3 4" key="1">
    <citation type="submission" date="2024-01" db="EMBL/GenBank/DDBJ databases">
        <title>The complete chloroplast genome sequence of Lithospermum erythrorhizon: insights into the phylogenetic relationship among Boraginaceae species and the maternal lineages of purple gromwells.</title>
        <authorList>
            <person name="Okada T."/>
            <person name="Watanabe K."/>
        </authorList>
    </citation>
    <scope>NUCLEOTIDE SEQUENCE [LARGE SCALE GENOMIC DNA]</scope>
</reference>
<protein>
    <submittedName>
        <fullName evidence="3">Uncharacterized protein</fullName>
    </submittedName>
</protein>
<name>A0AAV3P7S4_LITER</name>
<evidence type="ECO:0000313" key="4">
    <source>
        <dbReference type="Proteomes" id="UP001454036"/>
    </source>
</evidence>
<proteinExistence type="predicted"/>
<feature type="coiled-coil region" evidence="1">
    <location>
        <begin position="257"/>
        <end position="288"/>
    </location>
</feature>
<dbReference type="Proteomes" id="UP001454036">
    <property type="component" value="Unassembled WGS sequence"/>
</dbReference>
<comment type="caution">
    <text evidence="3">The sequence shown here is derived from an EMBL/GenBank/DDBJ whole genome shotgun (WGS) entry which is preliminary data.</text>
</comment>
<keyword evidence="1" id="KW-0175">Coiled coil</keyword>
<feature type="compositionally biased region" description="Polar residues" evidence="2">
    <location>
        <begin position="1"/>
        <end position="10"/>
    </location>
</feature>
<feature type="region of interest" description="Disordered" evidence="2">
    <location>
        <begin position="1"/>
        <end position="56"/>
    </location>
</feature>
<dbReference type="EMBL" id="BAABME010001128">
    <property type="protein sequence ID" value="GAA0147734.1"/>
    <property type="molecule type" value="Genomic_DNA"/>
</dbReference>
<gene>
    <name evidence="3" type="ORF">LIER_07362</name>
</gene>
<evidence type="ECO:0000313" key="3">
    <source>
        <dbReference type="EMBL" id="GAA0147734.1"/>
    </source>
</evidence>
<accession>A0AAV3P7S4</accession>
<evidence type="ECO:0000256" key="1">
    <source>
        <dbReference type="SAM" id="Coils"/>
    </source>
</evidence>
<sequence length="335" mass="36850">MKSLANSLQTIPFKPRGIQGNHSPIQQVGRGFPQASSSQDLLRPPRGHQSRTMSGDRQFQGVVAFVKEPKEKVPKPAVTPPPSETPGLVSQEVDYAIFLYLTEEPGVDPVGPHGIPTISRGSRLHVNVSQPSNLKNGTFPASSPSKFPISSGEGYKSDHPFFVINTLYTLPSGVQITDNSTSRTTSSLVADMFKHCMLRPEVLGTMGVHSPTRFPDQFAHYQLRATDASYAMFLKLQKTVANAKEHEREKSSFGSLLRKMREERDSALSEKEKAVEKHNELLRSWEELLTSHAASEGKQKAEIDVLSSSLEAVKDGLKGFKASLQECALEKEAQP</sequence>
<evidence type="ECO:0000256" key="2">
    <source>
        <dbReference type="SAM" id="MobiDB-lite"/>
    </source>
</evidence>
<keyword evidence="4" id="KW-1185">Reference proteome</keyword>